<dbReference type="AlphaFoldDB" id="A0A9N9ZFR7"/>
<sequence length="97" mass="10963">MPYARFPGAESTAPAYRALCSQGYAVGWETTYDIAVNLTTRTGMHGKVKVRKTPNNHWTRTNGLSWGRRWWNRWGTAGINYTTYQGIGPEKANARIV</sequence>
<evidence type="ECO:0000313" key="1">
    <source>
        <dbReference type="EMBL" id="CAH0055530.1"/>
    </source>
</evidence>
<reference evidence="1 2" key="2">
    <citation type="submission" date="2021-10" db="EMBL/GenBank/DDBJ databases">
        <authorList>
            <person name="Piombo E."/>
        </authorList>
    </citation>
    <scope>NUCLEOTIDE SEQUENCE [LARGE SCALE GENOMIC DNA]</scope>
</reference>
<gene>
    <name evidence="1" type="ORF">CSOL1703_00017634</name>
</gene>
<keyword evidence="2" id="KW-1185">Reference proteome</keyword>
<protein>
    <submittedName>
        <fullName evidence="1">Uncharacterized protein</fullName>
    </submittedName>
</protein>
<organism evidence="1 2">
    <name type="scientific">Clonostachys solani</name>
    <dbReference type="NCBI Taxonomy" id="160281"/>
    <lineage>
        <taxon>Eukaryota</taxon>
        <taxon>Fungi</taxon>
        <taxon>Dikarya</taxon>
        <taxon>Ascomycota</taxon>
        <taxon>Pezizomycotina</taxon>
        <taxon>Sordariomycetes</taxon>
        <taxon>Hypocreomycetidae</taxon>
        <taxon>Hypocreales</taxon>
        <taxon>Bionectriaceae</taxon>
        <taxon>Clonostachys</taxon>
    </lineage>
</organism>
<dbReference type="Proteomes" id="UP000775872">
    <property type="component" value="Unassembled WGS sequence"/>
</dbReference>
<accession>A0A9N9ZFR7</accession>
<name>A0A9N9ZFR7_9HYPO</name>
<dbReference type="EMBL" id="CABFOC020000057">
    <property type="protein sequence ID" value="CAH0055530.1"/>
    <property type="molecule type" value="Genomic_DNA"/>
</dbReference>
<dbReference type="OrthoDB" id="5141658at2759"/>
<proteinExistence type="predicted"/>
<reference evidence="2" key="1">
    <citation type="submission" date="2019-06" db="EMBL/GenBank/DDBJ databases">
        <authorList>
            <person name="Broberg M."/>
        </authorList>
    </citation>
    <scope>NUCLEOTIDE SEQUENCE [LARGE SCALE GENOMIC DNA]</scope>
</reference>
<evidence type="ECO:0000313" key="2">
    <source>
        <dbReference type="Proteomes" id="UP000775872"/>
    </source>
</evidence>
<comment type="caution">
    <text evidence="1">The sequence shown here is derived from an EMBL/GenBank/DDBJ whole genome shotgun (WGS) entry which is preliminary data.</text>
</comment>